<dbReference type="AlphaFoldDB" id="A0A183F9C3"/>
<evidence type="ECO:0000313" key="3">
    <source>
        <dbReference type="WBParaSite" id="HPBE_0000276501-mRNA-1"/>
    </source>
</evidence>
<evidence type="ECO:0000313" key="2">
    <source>
        <dbReference type="Proteomes" id="UP000050761"/>
    </source>
</evidence>
<dbReference type="WBParaSite" id="HPBE_0000276501-mRNA-1">
    <property type="protein sequence ID" value="HPBE_0000276501-mRNA-1"/>
    <property type="gene ID" value="HPBE_0000276501"/>
</dbReference>
<accession>A0A183F9C3</accession>
<keyword evidence="2" id="KW-1185">Reference proteome</keyword>
<evidence type="ECO:0000313" key="1">
    <source>
        <dbReference type="EMBL" id="VDO28122.1"/>
    </source>
</evidence>
<organism evidence="2 3">
    <name type="scientific">Heligmosomoides polygyrus</name>
    <name type="common">Parasitic roundworm</name>
    <dbReference type="NCBI Taxonomy" id="6339"/>
    <lineage>
        <taxon>Eukaryota</taxon>
        <taxon>Metazoa</taxon>
        <taxon>Ecdysozoa</taxon>
        <taxon>Nematoda</taxon>
        <taxon>Chromadorea</taxon>
        <taxon>Rhabditida</taxon>
        <taxon>Rhabditina</taxon>
        <taxon>Rhabditomorpha</taxon>
        <taxon>Strongyloidea</taxon>
        <taxon>Heligmosomidae</taxon>
        <taxon>Heligmosomoides</taxon>
    </lineage>
</organism>
<proteinExistence type="predicted"/>
<name>A0A183F9C3_HELPZ</name>
<protein>
    <submittedName>
        <fullName evidence="1 3">Uncharacterized protein</fullName>
    </submittedName>
</protein>
<accession>A0A3P7XFN4</accession>
<gene>
    <name evidence="1" type="ORF">HPBE_LOCUS2766</name>
</gene>
<dbReference type="Proteomes" id="UP000050761">
    <property type="component" value="Unassembled WGS sequence"/>
</dbReference>
<reference evidence="3" key="2">
    <citation type="submission" date="2019-09" db="UniProtKB">
        <authorList>
            <consortium name="WormBaseParasite"/>
        </authorList>
    </citation>
    <scope>IDENTIFICATION</scope>
</reference>
<dbReference type="OrthoDB" id="5776189at2759"/>
<sequence length="167" mass="18842">MSGTVGILDRKSSQKLMNSDINEEGRRRIEKFMLQKRPPKFLENFLSAADRNFIGWLWEDADCGPDKKLVDEFIPTADHVQLVSVELHRLASRLPRCTGADRLAAIKAFSPLNGLLEHHAAGDFHQYAVLLFERLFELPKSKAVAALRYFGHHAEADSLSGAECYEC</sequence>
<dbReference type="EMBL" id="UZAH01004869">
    <property type="protein sequence ID" value="VDO28122.1"/>
    <property type="molecule type" value="Genomic_DNA"/>
</dbReference>
<reference evidence="1 2" key="1">
    <citation type="submission" date="2018-11" db="EMBL/GenBank/DDBJ databases">
        <authorList>
            <consortium name="Pathogen Informatics"/>
        </authorList>
    </citation>
    <scope>NUCLEOTIDE SEQUENCE [LARGE SCALE GENOMIC DNA]</scope>
</reference>